<dbReference type="AlphaFoldDB" id="A0A375IRD9"/>
<protein>
    <submittedName>
        <fullName evidence="1">Uncharacterized protein</fullName>
    </submittedName>
</protein>
<organism evidence="1 2">
    <name type="scientific">Cupriavidus taiwanensis</name>
    <dbReference type="NCBI Taxonomy" id="164546"/>
    <lineage>
        <taxon>Bacteria</taxon>
        <taxon>Pseudomonadati</taxon>
        <taxon>Pseudomonadota</taxon>
        <taxon>Betaproteobacteria</taxon>
        <taxon>Burkholderiales</taxon>
        <taxon>Burkholderiaceae</taxon>
        <taxon>Cupriavidus</taxon>
    </lineage>
</organism>
<dbReference type="Proteomes" id="UP000255505">
    <property type="component" value="Plasmid II"/>
</dbReference>
<geneLocation type="plasmid" evidence="1">
    <name>II</name>
</geneLocation>
<evidence type="ECO:0000313" key="1">
    <source>
        <dbReference type="EMBL" id="SPK76022.1"/>
    </source>
</evidence>
<accession>A0A375IRD9</accession>
<gene>
    <name evidence="1" type="ORF">CT19425_MP70182</name>
</gene>
<sequence length="47" mass="5108">MTEERGETGVVHHSAPSDVDPVMLVAEVMNDEVCPGWQLRAGRESGQ</sequence>
<dbReference type="EMBL" id="LT991977">
    <property type="protein sequence ID" value="SPK76022.1"/>
    <property type="molecule type" value="Genomic_DNA"/>
</dbReference>
<proteinExistence type="predicted"/>
<keyword evidence="1" id="KW-0614">Plasmid</keyword>
<reference evidence="1 2" key="1">
    <citation type="submission" date="2018-01" db="EMBL/GenBank/DDBJ databases">
        <authorList>
            <person name="Gaut B.S."/>
            <person name="Morton B.R."/>
            <person name="Clegg M.T."/>
            <person name="Duvall M.R."/>
        </authorList>
    </citation>
    <scope>NUCLEOTIDE SEQUENCE [LARGE SCALE GENOMIC DNA]</scope>
    <source>
        <strain evidence="1">Cupriavidus taiwanensis LMG 19425</strain>
        <plasmid evidence="2">Plasmid ii</plasmid>
    </source>
</reference>
<evidence type="ECO:0000313" key="2">
    <source>
        <dbReference type="Proteomes" id="UP000255505"/>
    </source>
</evidence>
<name>A0A375IRD9_9BURK</name>